<comment type="similarity">
    <text evidence="2">Belongs to the protein kinase superfamily. Ser/Thr protein kinase family.</text>
</comment>
<comment type="catalytic activity">
    <reaction evidence="16">
        <text>L-threonyl-[protein] + ATP = O-phospho-L-threonyl-[protein] + ADP + H(+)</text>
        <dbReference type="Rhea" id="RHEA:46608"/>
        <dbReference type="Rhea" id="RHEA-COMP:11060"/>
        <dbReference type="Rhea" id="RHEA-COMP:11605"/>
        <dbReference type="ChEBI" id="CHEBI:15378"/>
        <dbReference type="ChEBI" id="CHEBI:30013"/>
        <dbReference type="ChEBI" id="CHEBI:30616"/>
        <dbReference type="ChEBI" id="CHEBI:61977"/>
        <dbReference type="ChEBI" id="CHEBI:456216"/>
        <dbReference type="EC" id="2.7.11.1"/>
    </reaction>
</comment>
<dbReference type="Gene3D" id="3.80.10.10">
    <property type="entry name" value="Ribonuclease Inhibitor"/>
    <property type="match status" value="2"/>
</dbReference>
<dbReference type="EC" id="2.7.11.1" evidence="3"/>
<keyword evidence="13 19" id="KW-1133">Transmembrane helix</keyword>
<dbReference type="InterPro" id="IPR013210">
    <property type="entry name" value="LRR_N_plant-typ"/>
</dbReference>
<evidence type="ECO:0000256" key="18">
    <source>
        <dbReference type="SAM" id="MobiDB-lite"/>
    </source>
</evidence>
<evidence type="ECO:0000256" key="15">
    <source>
        <dbReference type="ARBA" id="ARBA00023170"/>
    </source>
</evidence>
<dbReference type="GO" id="GO:0005524">
    <property type="term" value="F:ATP binding"/>
    <property type="evidence" value="ECO:0007669"/>
    <property type="project" value="UniProtKB-KW"/>
</dbReference>
<evidence type="ECO:0000256" key="1">
    <source>
        <dbReference type="ARBA" id="ARBA00004167"/>
    </source>
</evidence>
<keyword evidence="23" id="KW-1185">Reference proteome</keyword>
<evidence type="ECO:0000256" key="11">
    <source>
        <dbReference type="ARBA" id="ARBA00022777"/>
    </source>
</evidence>
<evidence type="ECO:0000313" key="23">
    <source>
        <dbReference type="Proteomes" id="UP001633002"/>
    </source>
</evidence>
<feature type="compositionally biased region" description="Polar residues" evidence="18">
    <location>
        <begin position="646"/>
        <end position="676"/>
    </location>
</feature>
<evidence type="ECO:0000256" key="2">
    <source>
        <dbReference type="ARBA" id="ARBA00008684"/>
    </source>
</evidence>
<sequence length="676" mass="74214">MKKYRKRSRLGWRERMRLALLLLLSLLTVIALGQNETSDTQALLAFKQAVDPFGRLLGWGAPNTTGCQWEGVKCYQNRVWELRLPRNGLNGTIPAGSLGQLDQIRVISLHSNRLSGPLPSDLPKLGHVKSLYLQNNLFSGTLPPDFIYWPRMVHLDLGNNLMNGTIPVTLNSLPLVLTIYLRNNHFTGSLPDLNISTLNGFDVSNNNLSGTVPPSLQRFPAANFAGNRGICGPPTDVPCAAPPTPAEAPTPEGNPVRHRKSKLGTGAIVAIVVGDSALLLLLVTVCALCYYRRRGKKAGKSAKGEAGRAKGDEPKDDYSSSMQESDRSKLVFFEGKKYTFDLEDLLRASAEVLGKGSVGTAYKAVLEDGSIVAVKRLKDVTTTKKDFEAQIGMVGKLHHSHLVPLRAYYFSKDEKLLVYDYMPAGSLSALLHGTKGGSRTPLDWVTRLRIATGAARGLAYLHSERNFTHGNIKSSNVLLTRDLEACVSDFGLAQLLSSSAVLSRIVGYRAPEVLETRKVTPKADVYSFGVLLLELLTGKAPTQATLNDEGIDLPRWVQSVVREEWTAEVFDVELMRYQNIEEEMVQTLQIAMQCVAHSPDQRPTMEQVLKMLEEVRQFSDSGNEQGDDISRSAYETSAEKSKDDIGTTSAFAENPSEGYSHSESQTLSQAIGEQQP</sequence>
<comment type="catalytic activity">
    <reaction evidence="17">
        <text>L-seryl-[protein] + ATP = O-phospho-L-seryl-[protein] + ADP + H(+)</text>
        <dbReference type="Rhea" id="RHEA:17989"/>
        <dbReference type="Rhea" id="RHEA-COMP:9863"/>
        <dbReference type="Rhea" id="RHEA-COMP:11604"/>
        <dbReference type="ChEBI" id="CHEBI:15378"/>
        <dbReference type="ChEBI" id="CHEBI:29999"/>
        <dbReference type="ChEBI" id="CHEBI:30616"/>
        <dbReference type="ChEBI" id="CHEBI:83421"/>
        <dbReference type="ChEBI" id="CHEBI:456216"/>
        <dbReference type="EC" id="2.7.11.1"/>
    </reaction>
</comment>
<keyword evidence="6" id="KW-0808">Transferase</keyword>
<keyword evidence="10" id="KW-0547">Nucleotide-binding</keyword>
<protein>
    <recommendedName>
        <fullName evidence="3">non-specific serine/threonine protein kinase</fullName>
        <ecNumber evidence="3">2.7.11.1</ecNumber>
    </recommendedName>
</protein>
<feature type="region of interest" description="Disordered" evidence="18">
    <location>
        <begin position="618"/>
        <end position="676"/>
    </location>
</feature>
<gene>
    <name evidence="22" type="ORF">R1sor_018848</name>
</gene>
<dbReference type="InterPro" id="IPR050994">
    <property type="entry name" value="At_inactive_RLKs"/>
</dbReference>
<dbReference type="PANTHER" id="PTHR48010">
    <property type="entry name" value="OS05G0588300 PROTEIN"/>
    <property type="match status" value="1"/>
</dbReference>
<evidence type="ECO:0000259" key="21">
    <source>
        <dbReference type="PROSITE" id="PS50011"/>
    </source>
</evidence>
<dbReference type="Proteomes" id="UP001633002">
    <property type="component" value="Unassembled WGS sequence"/>
</dbReference>
<feature type="transmembrane region" description="Helical" evidence="19">
    <location>
        <begin position="267"/>
        <end position="291"/>
    </location>
</feature>
<comment type="caution">
    <text evidence="22">The sequence shown here is derived from an EMBL/GenBank/DDBJ whole genome shotgun (WGS) entry which is preliminary data.</text>
</comment>
<dbReference type="FunFam" id="3.30.200.20:FF:000307">
    <property type="entry name" value="pollen receptor-like kinase 1"/>
    <property type="match status" value="1"/>
</dbReference>
<evidence type="ECO:0000256" key="14">
    <source>
        <dbReference type="ARBA" id="ARBA00023136"/>
    </source>
</evidence>
<dbReference type="GO" id="GO:0016020">
    <property type="term" value="C:membrane"/>
    <property type="evidence" value="ECO:0007669"/>
    <property type="project" value="UniProtKB-SubCell"/>
</dbReference>
<keyword evidence="8 20" id="KW-0732">Signal</keyword>
<evidence type="ECO:0000256" key="8">
    <source>
        <dbReference type="ARBA" id="ARBA00022729"/>
    </source>
</evidence>
<dbReference type="InterPro" id="IPR001611">
    <property type="entry name" value="Leu-rich_rpt"/>
</dbReference>
<dbReference type="Pfam" id="PF08263">
    <property type="entry name" value="LRRNT_2"/>
    <property type="match status" value="1"/>
</dbReference>
<evidence type="ECO:0000256" key="6">
    <source>
        <dbReference type="ARBA" id="ARBA00022679"/>
    </source>
</evidence>
<dbReference type="InterPro" id="IPR001245">
    <property type="entry name" value="Ser-Thr/Tyr_kinase_cat_dom"/>
</dbReference>
<dbReference type="EMBL" id="JBJQOH010000001">
    <property type="protein sequence ID" value="KAL3700826.1"/>
    <property type="molecule type" value="Genomic_DNA"/>
</dbReference>
<evidence type="ECO:0000256" key="7">
    <source>
        <dbReference type="ARBA" id="ARBA00022692"/>
    </source>
</evidence>
<dbReference type="GO" id="GO:0004674">
    <property type="term" value="F:protein serine/threonine kinase activity"/>
    <property type="evidence" value="ECO:0007669"/>
    <property type="project" value="UniProtKB-EC"/>
</dbReference>
<evidence type="ECO:0000256" key="9">
    <source>
        <dbReference type="ARBA" id="ARBA00022737"/>
    </source>
</evidence>
<organism evidence="22 23">
    <name type="scientific">Riccia sorocarpa</name>
    <dbReference type="NCBI Taxonomy" id="122646"/>
    <lineage>
        <taxon>Eukaryota</taxon>
        <taxon>Viridiplantae</taxon>
        <taxon>Streptophyta</taxon>
        <taxon>Embryophyta</taxon>
        <taxon>Marchantiophyta</taxon>
        <taxon>Marchantiopsida</taxon>
        <taxon>Marchantiidae</taxon>
        <taxon>Marchantiales</taxon>
        <taxon>Ricciaceae</taxon>
        <taxon>Riccia</taxon>
    </lineage>
</organism>
<keyword evidence="9" id="KW-0677">Repeat</keyword>
<evidence type="ECO:0000256" key="20">
    <source>
        <dbReference type="SAM" id="SignalP"/>
    </source>
</evidence>
<keyword evidence="15" id="KW-0675">Receptor</keyword>
<keyword evidence="7 19" id="KW-0812">Transmembrane</keyword>
<evidence type="ECO:0000256" key="17">
    <source>
        <dbReference type="ARBA" id="ARBA00048679"/>
    </source>
</evidence>
<dbReference type="PANTHER" id="PTHR48010:SF76">
    <property type="entry name" value="INACTIVE RECEPTOR KINASE RLK902-RELATED"/>
    <property type="match status" value="1"/>
</dbReference>
<accession>A0ABD3IEZ9</accession>
<comment type="subcellular location">
    <subcellularLocation>
        <location evidence="1">Membrane</location>
        <topology evidence="1">Single-pass membrane protein</topology>
    </subcellularLocation>
</comment>
<evidence type="ECO:0000256" key="19">
    <source>
        <dbReference type="SAM" id="Phobius"/>
    </source>
</evidence>
<dbReference type="Gene3D" id="3.30.200.20">
    <property type="entry name" value="Phosphorylase Kinase, domain 1"/>
    <property type="match status" value="1"/>
</dbReference>
<keyword evidence="11" id="KW-0418">Kinase</keyword>
<feature type="signal peptide" evidence="20">
    <location>
        <begin position="1"/>
        <end position="33"/>
    </location>
</feature>
<dbReference type="SUPFAM" id="SSF56112">
    <property type="entry name" value="Protein kinase-like (PK-like)"/>
    <property type="match status" value="1"/>
</dbReference>
<dbReference type="SUPFAM" id="SSF52058">
    <property type="entry name" value="L domain-like"/>
    <property type="match status" value="1"/>
</dbReference>
<evidence type="ECO:0000256" key="10">
    <source>
        <dbReference type="ARBA" id="ARBA00022741"/>
    </source>
</evidence>
<feature type="compositionally biased region" description="Basic and acidic residues" evidence="18">
    <location>
        <begin position="302"/>
        <end position="322"/>
    </location>
</feature>
<keyword evidence="4" id="KW-0597">Phosphoprotein</keyword>
<keyword evidence="12" id="KW-0067">ATP-binding</keyword>
<name>A0ABD3IEZ9_9MARC</name>
<feature type="domain" description="Protein kinase" evidence="21">
    <location>
        <begin position="347"/>
        <end position="619"/>
    </location>
</feature>
<feature type="chain" id="PRO_5044793006" description="non-specific serine/threonine protein kinase" evidence="20">
    <location>
        <begin position="34"/>
        <end position="676"/>
    </location>
</feature>
<feature type="region of interest" description="Disordered" evidence="18">
    <location>
        <begin position="235"/>
        <end position="258"/>
    </location>
</feature>
<keyword evidence="14 19" id="KW-0472">Membrane</keyword>
<evidence type="ECO:0000256" key="4">
    <source>
        <dbReference type="ARBA" id="ARBA00022553"/>
    </source>
</evidence>
<dbReference type="InterPro" id="IPR000719">
    <property type="entry name" value="Prot_kinase_dom"/>
</dbReference>
<evidence type="ECO:0000256" key="16">
    <source>
        <dbReference type="ARBA" id="ARBA00047899"/>
    </source>
</evidence>
<evidence type="ECO:0000256" key="5">
    <source>
        <dbReference type="ARBA" id="ARBA00022614"/>
    </source>
</evidence>
<evidence type="ECO:0000256" key="3">
    <source>
        <dbReference type="ARBA" id="ARBA00012513"/>
    </source>
</evidence>
<proteinExistence type="inferred from homology"/>
<evidence type="ECO:0000256" key="13">
    <source>
        <dbReference type="ARBA" id="ARBA00022989"/>
    </source>
</evidence>
<evidence type="ECO:0000313" key="22">
    <source>
        <dbReference type="EMBL" id="KAL3700826.1"/>
    </source>
</evidence>
<evidence type="ECO:0000256" key="12">
    <source>
        <dbReference type="ARBA" id="ARBA00022840"/>
    </source>
</evidence>
<dbReference type="InterPro" id="IPR011009">
    <property type="entry name" value="Kinase-like_dom_sf"/>
</dbReference>
<keyword evidence="5" id="KW-0433">Leucine-rich repeat</keyword>
<reference evidence="22 23" key="1">
    <citation type="submission" date="2024-09" db="EMBL/GenBank/DDBJ databases">
        <title>Chromosome-scale assembly of Riccia sorocarpa.</title>
        <authorList>
            <person name="Paukszto L."/>
        </authorList>
    </citation>
    <scope>NUCLEOTIDE SEQUENCE [LARGE SCALE GENOMIC DNA]</scope>
    <source>
        <strain evidence="22">LP-2024</strain>
        <tissue evidence="22">Aerial parts of the thallus</tissue>
    </source>
</reference>
<dbReference type="FunFam" id="1.10.510.10:FF:000480">
    <property type="entry name" value="Pollen receptor-like kinase 1"/>
    <property type="match status" value="1"/>
</dbReference>
<dbReference type="Pfam" id="PF00560">
    <property type="entry name" value="LRR_1"/>
    <property type="match status" value="3"/>
</dbReference>
<dbReference type="AlphaFoldDB" id="A0ABD3IEZ9"/>
<dbReference type="Gene3D" id="1.10.510.10">
    <property type="entry name" value="Transferase(Phosphotransferase) domain 1"/>
    <property type="match status" value="1"/>
</dbReference>
<feature type="region of interest" description="Disordered" evidence="18">
    <location>
        <begin position="300"/>
        <end position="322"/>
    </location>
</feature>
<dbReference type="InterPro" id="IPR032675">
    <property type="entry name" value="LRR_dom_sf"/>
</dbReference>
<dbReference type="CDD" id="cd14066">
    <property type="entry name" value="STKc_IRAK"/>
    <property type="match status" value="1"/>
</dbReference>
<dbReference type="PROSITE" id="PS50011">
    <property type="entry name" value="PROTEIN_KINASE_DOM"/>
    <property type="match status" value="1"/>
</dbReference>
<dbReference type="Pfam" id="PF07714">
    <property type="entry name" value="PK_Tyr_Ser-Thr"/>
    <property type="match status" value="1"/>
</dbReference>